<sequence length="293" mass="33620">MSSNLPIKSSSRAGRFKKKLVSESELHAEAPFVLAKVTPFQKLLSGSDFVAAYILTYLSHRYPTNWLGSKKNSLKISGVAWRDLPFTFEPNILKRLEGVETLNEIFANFALKSTPESVNRAVLEWSAGRYGLELMFRIPYPAEVLKQQKMGRRCVTAIVDQRLSTYILGERDALSFIMHDLIHADHFYYHNECYRGQLGFYGLLDQTIAYFDLSNEAFASEFEYLIADMNAYAVHLLKCLKSAMIHYFSEDYFRGWTQALNPPVALYALNTPAYVPVEMDSQLLTWLDQYRLS</sequence>
<name>A0AAX4HUP2_9BACT</name>
<dbReference type="EMBL" id="CP139487">
    <property type="protein sequence ID" value="WPU67101.1"/>
    <property type="molecule type" value="Genomic_DNA"/>
</dbReference>
<gene>
    <name evidence="1" type="ORF">SOO65_10080</name>
</gene>
<evidence type="ECO:0000313" key="2">
    <source>
        <dbReference type="Proteomes" id="UP001324634"/>
    </source>
</evidence>
<dbReference type="AlphaFoldDB" id="A0AAX4HUP2"/>
<proteinExistence type="predicted"/>
<dbReference type="RefSeq" id="WP_321399960.1">
    <property type="nucleotide sequence ID" value="NZ_CP139487.1"/>
</dbReference>
<evidence type="ECO:0000313" key="1">
    <source>
        <dbReference type="EMBL" id="WPU67101.1"/>
    </source>
</evidence>
<protein>
    <submittedName>
        <fullName evidence="1">Uncharacterized protein</fullName>
    </submittedName>
</protein>
<organism evidence="1 2">
    <name type="scientific">Peredibacter starrii</name>
    <dbReference type="NCBI Taxonomy" id="28202"/>
    <lineage>
        <taxon>Bacteria</taxon>
        <taxon>Pseudomonadati</taxon>
        <taxon>Bdellovibrionota</taxon>
        <taxon>Bacteriovoracia</taxon>
        <taxon>Bacteriovoracales</taxon>
        <taxon>Bacteriovoracaceae</taxon>
        <taxon>Peredibacter</taxon>
    </lineage>
</organism>
<accession>A0AAX4HUP2</accession>
<keyword evidence="2" id="KW-1185">Reference proteome</keyword>
<reference evidence="1 2" key="1">
    <citation type="submission" date="2023-11" db="EMBL/GenBank/DDBJ databases">
        <title>Peredibacter starrii A3.12.</title>
        <authorList>
            <person name="Mitchell R.J."/>
        </authorList>
    </citation>
    <scope>NUCLEOTIDE SEQUENCE [LARGE SCALE GENOMIC DNA]</scope>
    <source>
        <strain evidence="1 2">A3.12</strain>
    </source>
</reference>
<dbReference type="KEGG" id="psti:SOO65_10080"/>
<dbReference type="Proteomes" id="UP001324634">
    <property type="component" value="Chromosome"/>
</dbReference>